<reference evidence="3" key="1">
    <citation type="submission" date="2014-08" db="EMBL/GenBank/DDBJ databases">
        <authorList>
            <person name="Edwards T."/>
        </authorList>
    </citation>
    <scope>NUCLEOTIDE SEQUENCE [LARGE SCALE GENOMIC DNA]</scope>
</reference>
<evidence type="ECO:0000256" key="1">
    <source>
        <dbReference type="SAM" id="MobiDB-lite"/>
    </source>
</evidence>
<organism evidence="2 3">
    <name type="scientific">Mesorhizobium plurifarium</name>
    <dbReference type="NCBI Taxonomy" id="69974"/>
    <lineage>
        <taxon>Bacteria</taxon>
        <taxon>Pseudomonadati</taxon>
        <taxon>Pseudomonadota</taxon>
        <taxon>Alphaproteobacteria</taxon>
        <taxon>Hyphomicrobiales</taxon>
        <taxon>Phyllobacteriaceae</taxon>
        <taxon>Mesorhizobium</taxon>
    </lineage>
</organism>
<feature type="region of interest" description="Disordered" evidence="1">
    <location>
        <begin position="1"/>
        <end position="30"/>
    </location>
</feature>
<proteinExistence type="predicted"/>
<dbReference type="AlphaFoldDB" id="A0A0K2W3E2"/>
<dbReference type="Proteomes" id="UP000182888">
    <property type="component" value="Unassembled WGS sequence"/>
</dbReference>
<accession>A0A0K2W3E2</accession>
<feature type="compositionally biased region" description="Basic residues" evidence="1">
    <location>
        <begin position="1"/>
        <end position="10"/>
    </location>
</feature>
<evidence type="ECO:0000313" key="3">
    <source>
        <dbReference type="Proteomes" id="UP000182888"/>
    </source>
</evidence>
<gene>
    <name evidence="2" type="ORF">MPL1032_30124</name>
</gene>
<protein>
    <submittedName>
        <fullName evidence="2">Uncharacterized protein</fullName>
    </submittedName>
</protein>
<dbReference type="EMBL" id="CCND01000023">
    <property type="protein sequence ID" value="CDX60240.1"/>
    <property type="molecule type" value="Genomic_DNA"/>
</dbReference>
<name>A0A0K2W3E2_MESPL</name>
<evidence type="ECO:0000313" key="2">
    <source>
        <dbReference type="EMBL" id="CDX60240.1"/>
    </source>
</evidence>
<sequence length="100" mass="11153">MPTRRGRRSWLRFSPKNVRRRKPSSGERSGACHWRAPFAFDGLHTAALDKSALIRLAGTSELNRLVWAGEVQRLGLVRPLPYRGSGGSVCWLVGGRARRG</sequence>